<evidence type="ECO:0000256" key="1">
    <source>
        <dbReference type="SAM" id="MobiDB-lite"/>
    </source>
</evidence>
<evidence type="ECO:0000313" key="2">
    <source>
        <dbReference type="EMBL" id="KAK7846098.1"/>
    </source>
</evidence>
<name>A0AAW0L563_QUESU</name>
<sequence length="567" mass="64868">MYFTRSGRSHSVHIQSPPLAEKITEEPPANVINKHSAQSTVTCMYQANIAGYWRNVSFIWCKNLMNHSFTVKVDSIDGDFNYTCKIELKPWHFWSKKGYKSFEVDGNPVEVYWDLRSAKFAGGPEPCTDFYIALVSDEEVVLLLGDYRKKAYKRTKSRPALVDAVLVYKKENVFAKRCFSTRAKFNERKDHDIVVESSTTGPRDPEMWISIDGIVLVHVKNLQWKFRGNQTVLINKFPVQVFWDVHDWLFSSPGMGHGLFIFKPGATLDSENESREGSSQGGGDVDSDCSSGPKYRKNMSPSPEREWLGDNGDNDSKNGRENSYNSKLISERSRTLKWGIQQYKSVQVWDWLFKSCEVNGRILLRDGLITPKDIEECILKGNCKKLGIKLPAWSILQCLLASAKSNSSGLVISDDVELTRMNVPRDKVFEWFIGPLLIMKEQIKKLQLNENEDMCLRELVMTCKNEKPEEWDDTEFASSDKVRRAQLQSIIRRLQGIVASMSRLPTFRRRFRNLVKVLYIEAIQEDASGNHMGGILKAKYGNKSCNQSEDKKEIDEIINKGDYGNLV</sequence>
<feature type="region of interest" description="Disordered" evidence="1">
    <location>
        <begin position="270"/>
        <end position="324"/>
    </location>
</feature>
<dbReference type="EMBL" id="PKMF04000160">
    <property type="protein sequence ID" value="KAK7846098.1"/>
    <property type="molecule type" value="Genomic_DNA"/>
</dbReference>
<accession>A0AAW0L563</accession>
<evidence type="ECO:0000313" key="3">
    <source>
        <dbReference type="Proteomes" id="UP000237347"/>
    </source>
</evidence>
<dbReference type="PANTHER" id="PTHR31972">
    <property type="entry name" value="EXPRESSED PROTEIN"/>
    <property type="match status" value="1"/>
</dbReference>
<feature type="compositionally biased region" description="Basic and acidic residues" evidence="1">
    <location>
        <begin position="303"/>
        <end position="320"/>
    </location>
</feature>
<organism evidence="2 3">
    <name type="scientific">Quercus suber</name>
    <name type="common">Cork oak</name>
    <dbReference type="NCBI Taxonomy" id="58331"/>
    <lineage>
        <taxon>Eukaryota</taxon>
        <taxon>Viridiplantae</taxon>
        <taxon>Streptophyta</taxon>
        <taxon>Embryophyta</taxon>
        <taxon>Tracheophyta</taxon>
        <taxon>Spermatophyta</taxon>
        <taxon>Magnoliopsida</taxon>
        <taxon>eudicotyledons</taxon>
        <taxon>Gunneridae</taxon>
        <taxon>Pentapetalae</taxon>
        <taxon>rosids</taxon>
        <taxon>fabids</taxon>
        <taxon>Fagales</taxon>
        <taxon>Fagaceae</taxon>
        <taxon>Quercus</taxon>
    </lineage>
</organism>
<reference evidence="2 3" key="1">
    <citation type="journal article" date="2018" name="Sci. Data">
        <title>The draft genome sequence of cork oak.</title>
        <authorList>
            <person name="Ramos A.M."/>
            <person name="Usie A."/>
            <person name="Barbosa P."/>
            <person name="Barros P.M."/>
            <person name="Capote T."/>
            <person name="Chaves I."/>
            <person name="Simoes F."/>
            <person name="Abreu I."/>
            <person name="Carrasquinho I."/>
            <person name="Faro C."/>
            <person name="Guimaraes J.B."/>
            <person name="Mendonca D."/>
            <person name="Nobrega F."/>
            <person name="Rodrigues L."/>
            <person name="Saibo N.J.M."/>
            <person name="Varela M.C."/>
            <person name="Egas C."/>
            <person name="Matos J."/>
            <person name="Miguel C.M."/>
            <person name="Oliveira M.M."/>
            <person name="Ricardo C.P."/>
            <person name="Goncalves S."/>
        </authorList>
    </citation>
    <scope>NUCLEOTIDE SEQUENCE [LARGE SCALE GENOMIC DNA]</scope>
    <source>
        <strain evidence="3">cv. HL8</strain>
    </source>
</reference>
<proteinExistence type="predicted"/>
<comment type="caution">
    <text evidence="2">The sequence shown here is derived from an EMBL/GenBank/DDBJ whole genome shotgun (WGS) entry which is preliminary data.</text>
</comment>
<dbReference type="Proteomes" id="UP000237347">
    <property type="component" value="Unassembled WGS sequence"/>
</dbReference>
<dbReference type="InterPro" id="IPR008586">
    <property type="entry name" value="DUF868_pln"/>
</dbReference>
<dbReference type="AlphaFoldDB" id="A0AAW0L563"/>
<gene>
    <name evidence="2" type="ORF">CFP56_008362</name>
</gene>
<keyword evidence="3" id="KW-1185">Reference proteome</keyword>
<dbReference type="PANTHER" id="PTHR31972:SF2">
    <property type="entry name" value="DUF868 FAMILY PROTEIN (DUF868)"/>
    <property type="match status" value="1"/>
</dbReference>
<dbReference type="Pfam" id="PF05910">
    <property type="entry name" value="DUF868"/>
    <property type="match status" value="1"/>
</dbReference>
<protein>
    <submittedName>
        <fullName evidence="2">Membrane protein</fullName>
    </submittedName>
</protein>